<feature type="region of interest" description="Disordered" evidence="1">
    <location>
        <begin position="663"/>
        <end position="687"/>
    </location>
</feature>
<feature type="region of interest" description="Disordered" evidence="1">
    <location>
        <begin position="187"/>
        <end position="248"/>
    </location>
</feature>
<dbReference type="AlphaFoldDB" id="A0A6N2N754"/>
<accession>A0A6N2N754</accession>
<evidence type="ECO:0000256" key="1">
    <source>
        <dbReference type="SAM" id="MobiDB-lite"/>
    </source>
</evidence>
<protein>
    <submittedName>
        <fullName evidence="2">Uncharacterized protein</fullName>
    </submittedName>
</protein>
<organism evidence="2">
    <name type="scientific">Salix viminalis</name>
    <name type="common">Common osier</name>
    <name type="synonym">Basket willow</name>
    <dbReference type="NCBI Taxonomy" id="40686"/>
    <lineage>
        <taxon>Eukaryota</taxon>
        <taxon>Viridiplantae</taxon>
        <taxon>Streptophyta</taxon>
        <taxon>Embryophyta</taxon>
        <taxon>Tracheophyta</taxon>
        <taxon>Spermatophyta</taxon>
        <taxon>Magnoliopsida</taxon>
        <taxon>eudicotyledons</taxon>
        <taxon>Gunneridae</taxon>
        <taxon>Pentapetalae</taxon>
        <taxon>rosids</taxon>
        <taxon>fabids</taxon>
        <taxon>Malpighiales</taxon>
        <taxon>Salicaceae</taxon>
        <taxon>Saliceae</taxon>
        <taxon>Salix</taxon>
    </lineage>
</organism>
<reference evidence="2" key="1">
    <citation type="submission" date="2019-03" db="EMBL/GenBank/DDBJ databases">
        <authorList>
            <person name="Mank J."/>
            <person name="Almeida P."/>
        </authorList>
    </citation>
    <scope>NUCLEOTIDE SEQUENCE</scope>
    <source>
        <strain evidence="2">78183</strain>
    </source>
</reference>
<feature type="region of interest" description="Disordered" evidence="1">
    <location>
        <begin position="543"/>
        <end position="597"/>
    </location>
</feature>
<evidence type="ECO:0000313" key="2">
    <source>
        <dbReference type="EMBL" id="VFU62622.1"/>
    </source>
</evidence>
<proteinExistence type="predicted"/>
<dbReference type="EMBL" id="CAADRP010002161">
    <property type="protein sequence ID" value="VFU62622.1"/>
    <property type="molecule type" value="Genomic_DNA"/>
</dbReference>
<dbReference type="InterPro" id="IPR044792">
    <property type="entry name" value="TAR1"/>
</dbReference>
<feature type="region of interest" description="Disordered" evidence="1">
    <location>
        <begin position="61"/>
        <end position="93"/>
    </location>
</feature>
<name>A0A6N2N754_SALVM</name>
<gene>
    <name evidence="2" type="ORF">SVIM_LOCUS474107</name>
</gene>
<dbReference type="PANTHER" id="PTHR47188">
    <property type="entry name" value="PROTEIN TAR1"/>
    <property type="match status" value="1"/>
</dbReference>
<dbReference type="PANTHER" id="PTHR47188:SF1">
    <property type="entry name" value="PROTEIN TAR1"/>
    <property type="match status" value="1"/>
</dbReference>
<sequence>MNAWLPQASYPCGNFSDTSSFKFRRSKGSIGTLSRFVFISVLVELILGHLRYLLTDVPPQPNSPPDNVFRPDRPPKRPWVQKEGSAPPPIHGITPTYPTPLKSFHKVGLESSSTGSSFPADSAKPVPLAVVSLDSRQGQWESHDEAFGYLKRVIVTPPFTRAWLNFFTLTFRALGRNHIARIPLVRTSSESTVRRPGKAPERAVPSPSPGRHATTRSRRGSSSSSPPTADGFGTGTPEPSPQSQSFSRGYGSILPTSLAYIVPSTRGCSPWRPDAVMSTTGRGRHSVLRIFKGRRGRTGHHATCEKITLPEAPADVSGLPNVAVSRHVPDRLTHVQVPFTWNLSPLRPSKFSFEYLLLPPRSAPTAAPPGLAPWVLQRPPRPPTHRGLALAPTAGYSAQLGTVTRLPVHPASPVLLTKNGPLGALDSVARLNEAAAPSYLFKSFAPIPKSDERFARQYRCGPPPEFPLASPRSGIVHHLSGPDRHALTRTLLRRSRSVGVQPSRDPASQLPCALRVYSPVDSHTCQTPWSVFQDGTNGEPTGRCPERACAGARPTASPQAFQRPGLRPPPRSASVHAPSRSADRLSPFHIRPGRIAGPHPLPSRQFQALFDSLFKVLFIFPSRYLFAIGLSPIFSLGRNLPPDWGCIPKQPDSQTALVVRQGPVTTGLSPSPAPPSRGLGPGPPLRTLLQTTIRTPRAPDSQAGHFPVRSPLLGESLASLKANARGSGRSRGRQARARPCPRVSQPPLVVATAAEDSILGQPRAGARGRPVSAPALVSRGEWGRRCVTPRQTCPRPGGLGRNLRSKTRWFTGFCNSHQVSHFATFFIDARAEISVAESRSDYHKKKARPRHRGYEGGLLVLNFLGASRAGVRWRAVSGADASLHGTRGHEGRVPPEPSLSCHGFAGRSAGAGFDNDPSAGSPTETLLRLLLPLNDKVQWTSRDVASGEPPTSPRSEHFTGPFNR</sequence>
<feature type="region of interest" description="Disordered" evidence="1">
    <location>
        <begin position="940"/>
        <end position="964"/>
    </location>
</feature>
<dbReference type="GO" id="GO:0043457">
    <property type="term" value="P:regulation of cellular respiration"/>
    <property type="evidence" value="ECO:0007669"/>
    <property type="project" value="InterPro"/>
</dbReference>
<feature type="region of interest" description="Disordered" evidence="1">
    <location>
        <begin position="722"/>
        <end position="743"/>
    </location>
</feature>